<comment type="caution">
    <text evidence="1">The sequence shown here is derived from an EMBL/GenBank/DDBJ whole genome shotgun (WGS) entry which is preliminary data.</text>
</comment>
<dbReference type="AlphaFoldDB" id="A0A418SZQ6"/>
<proteinExistence type="predicted"/>
<gene>
    <name evidence="1" type="ORF">D3P04_06650</name>
</gene>
<organism evidence="1 2">
    <name type="scientific">Paracoccus onubensis</name>
    <dbReference type="NCBI Taxonomy" id="1675788"/>
    <lineage>
        <taxon>Bacteria</taxon>
        <taxon>Pseudomonadati</taxon>
        <taxon>Pseudomonadota</taxon>
        <taxon>Alphaproteobacteria</taxon>
        <taxon>Rhodobacterales</taxon>
        <taxon>Paracoccaceae</taxon>
        <taxon>Paracoccus</taxon>
    </lineage>
</organism>
<dbReference type="EMBL" id="QZCG01000004">
    <property type="protein sequence ID" value="RJE86408.1"/>
    <property type="molecule type" value="Genomic_DNA"/>
</dbReference>
<evidence type="ECO:0000313" key="1">
    <source>
        <dbReference type="EMBL" id="RJE86408.1"/>
    </source>
</evidence>
<sequence length="243" mass="27531">MKCRRCIMADKNLLFSGPMVRALLDGRKTQTRRVLKLPTKTHNDGPIYEHPKMGGWAAGTIGGKGCYLDPAKTIPAPERTCIWHQTTGTTMLPSYAPGDRLWVREAFSYDSLDVDREGVLPPWYWADGNPSSGDFTRPKPSIHMPRWASRLTLIVTDVRVQRLQEINEADAVAEGIEGDGQGAWRCYLPEPKNQTHWSCPRESFRTLWDSLNAKRGYGWDVNPWVCAVTFTVHRMNIDQMEAA</sequence>
<dbReference type="OrthoDB" id="72471at2"/>
<protein>
    <recommendedName>
        <fullName evidence="3">Morphogenetic protein</fullName>
    </recommendedName>
</protein>
<evidence type="ECO:0008006" key="3">
    <source>
        <dbReference type="Google" id="ProtNLM"/>
    </source>
</evidence>
<evidence type="ECO:0000313" key="2">
    <source>
        <dbReference type="Proteomes" id="UP000284202"/>
    </source>
</evidence>
<name>A0A418SZQ6_9RHOB</name>
<dbReference type="Proteomes" id="UP000284202">
    <property type="component" value="Unassembled WGS sequence"/>
</dbReference>
<keyword evidence="2" id="KW-1185">Reference proteome</keyword>
<accession>A0A418SZQ6</accession>
<reference evidence="2" key="1">
    <citation type="submission" date="2018-09" db="EMBL/GenBank/DDBJ databases">
        <title>Acidovorax cavernicola nov. sp. isolated from Gruta de las Maravillas (Aracena, Spain).</title>
        <authorList>
            <person name="Jurado V."/>
            <person name="Gutierrez-Patricio S."/>
            <person name="Gonzalez-Pimentel J.L."/>
            <person name="Miller A.Z."/>
            <person name="Laiz L."/>
            <person name="Saiz-Jimenez C."/>
        </authorList>
    </citation>
    <scope>NUCLEOTIDE SEQUENCE [LARGE SCALE GENOMIC DNA]</scope>
    <source>
        <strain evidence="2">1011MAR3C25</strain>
    </source>
</reference>